<proteinExistence type="predicted"/>
<gene>
    <name evidence="1" type="ORF">SAMN05216454_11415</name>
</gene>
<dbReference type="STRING" id="215200.SAMN05216454_11415"/>
<name>A0A1H8JII6_9FIRM</name>
<dbReference type="Pfam" id="PF10844">
    <property type="entry name" value="DUF2577"/>
    <property type="match status" value="1"/>
</dbReference>
<dbReference type="OrthoDB" id="95576at2"/>
<evidence type="ECO:0000313" key="2">
    <source>
        <dbReference type="Proteomes" id="UP000199512"/>
    </source>
</evidence>
<protein>
    <submittedName>
        <fullName evidence="1">Uncharacterized protein</fullName>
    </submittedName>
</protein>
<dbReference type="EMBL" id="FODF01000014">
    <property type="protein sequence ID" value="SEN80028.1"/>
    <property type="molecule type" value="Genomic_DNA"/>
</dbReference>
<reference evidence="1 2" key="1">
    <citation type="submission" date="2016-10" db="EMBL/GenBank/DDBJ databases">
        <authorList>
            <person name="de Groot N.N."/>
        </authorList>
    </citation>
    <scope>NUCLEOTIDE SEQUENCE [LARGE SCALE GENOMIC DNA]</scope>
    <source>
        <strain evidence="1 2">Calf135</strain>
    </source>
</reference>
<sequence>MNIISIIKEIVYKTVDNMQLPDFITGEVVSINPLNIKINEKIVLQPVHLYVLKSAIGKYPVNITNGNGVAIHKLKEGDIVALGKCNGGEKYIVFGEVKKL</sequence>
<keyword evidence="2" id="KW-1185">Reference proteome</keyword>
<evidence type="ECO:0000313" key="1">
    <source>
        <dbReference type="EMBL" id="SEN80028.1"/>
    </source>
</evidence>
<dbReference type="Proteomes" id="UP000199512">
    <property type="component" value="Unassembled WGS sequence"/>
</dbReference>
<dbReference type="RefSeq" id="WP_091975919.1">
    <property type="nucleotide sequence ID" value="NZ_FODF01000014.1"/>
</dbReference>
<dbReference type="InterPro" id="IPR022555">
    <property type="entry name" value="DUF2577"/>
</dbReference>
<dbReference type="AlphaFoldDB" id="A0A1H8JII6"/>
<accession>A0A1H8JII6</accession>
<organism evidence="1 2">
    <name type="scientific">Peptostreptococcus russellii</name>
    <dbReference type="NCBI Taxonomy" id="215200"/>
    <lineage>
        <taxon>Bacteria</taxon>
        <taxon>Bacillati</taxon>
        <taxon>Bacillota</taxon>
        <taxon>Clostridia</taxon>
        <taxon>Peptostreptococcales</taxon>
        <taxon>Peptostreptococcaceae</taxon>
        <taxon>Peptostreptococcus</taxon>
    </lineage>
</organism>